<dbReference type="GeneID" id="105742117"/>
<dbReference type="GO" id="GO:0007596">
    <property type="term" value="P:blood coagulation"/>
    <property type="evidence" value="ECO:0007669"/>
    <property type="project" value="InterPro"/>
</dbReference>
<dbReference type="OrthoDB" id="9933375at2759"/>
<accession>A0A6P6EEJ2</accession>
<dbReference type="Proteomes" id="UP000515203">
    <property type="component" value="Unplaced"/>
</dbReference>
<evidence type="ECO:0000313" key="9">
    <source>
        <dbReference type="Proteomes" id="UP000515203"/>
    </source>
</evidence>
<dbReference type="Pfam" id="PF25443">
    <property type="entry name" value="ANG-1"/>
    <property type="match status" value="1"/>
</dbReference>
<dbReference type="AlphaFoldDB" id="A0A6P6EEJ2"/>
<evidence type="ECO:0000256" key="6">
    <source>
        <dbReference type="ARBA" id="ARBA00023157"/>
    </source>
</evidence>
<evidence type="ECO:0000256" key="4">
    <source>
        <dbReference type="ARBA" id="ARBA00022729"/>
    </source>
</evidence>
<feature type="domain" description="Fibrinogen C-terminal" evidence="8">
    <location>
        <begin position="110"/>
        <end position="331"/>
    </location>
</feature>
<dbReference type="SUPFAM" id="SSF56496">
    <property type="entry name" value="Fibrinogen C-terminal domain-like"/>
    <property type="match status" value="1"/>
</dbReference>
<dbReference type="InterPro" id="IPR014716">
    <property type="entry name" value="Fibrinogen_a/b/g_C_1"/>
</dbReference>
<sequence length="332" mass="38786">MEHQMLETFWTINKLKKHQQDQRVKLNQLHHSNSGRETQMLALNTRWDPWLVGLPRQRKKVRQQLGQQKDRLSHINQSLEVLNNKPRLMQQQQLKQSLQLLKHLVEQGKGTTVPKLQDCEAVRRFGFSKDGIYSIFLPSLKQFKRVFCVMDPSGGAWTVIQHRENGTVNFVRNWEDYKQGFGDPAGEYWLGNEVVHQLTSSTNYSLHVEMEDWDGNKFSANFEHFEVYNEEQFYRIFLDKDHGVSSRNGLLILGNNNFSTWDADHDNCGCNCSEIMSGGWWFDACGMSNLNGIYYEAGQHKRKIDGIRWDHTPSHSISSLRTSRMMMRPLHS</sequence>
<reference evidence="10" key="1">
    <citation type="submission" date="2025-08" db="UniProtKB">
        <authorList>
            <consortium name="RefSeq"/>
        </authorList>
    </citation>
    <scope>IDENTIFICATION</scope>
</reference>
<dbReference type="Gene3D" id="4.10.530.10">
    <property type="entry name" value="Gamma-fibrinogen Carboxyl Terminal Fragment, domain 2"/>
    <property type="match status" value="1"/>
</dbReference>
<keyword evidence="9" id="KW-1185">Reference proteome</keyword>
<keyword evidence="2" id="KW-0964">Secreted</keyword>
<keyword evidence="7" id="KW-0325">Glycoprotein</keyword>
<keyword evidence="6" id="KW-1015">Disulfide bond</keyword>
<keyword evidence="3" id="KW-0037">Angiogenesis</keyword>
<evidence type="ECO:0000256" key="5">
    <source>
        <dbReference type="ARBA" id="ARBA00023054"/>
    </source>
</evidence>
<organism evidence="9 10">
    <name type="scientific">Octodon degus</name>
    <name type="common">Degu</name>
    <name type="synonym">Sciurus degus</name>
    <dbReference type="NCBI Taxonomy" id="10160"/>
    <lineage>
        <taxon>Eukaryota</taxon>
        <taxon>Metazoa</taxon>
        <taxon>Chordata</taxon>
        <taxon>Craniata</taxon>
        <taxon>Vertebrata</taxon>
        <taxon>Euteleostomi</taxon>
        <taxon>Mammalia</taxon>
        <taxon>Eutheria</taxon>
        <taxon>Euarchontoglires</taxon>
        <taxon>Glires</taxon>
        <taxon>Rodentia</taxon>
        <taxon>Hystricomorpha</taxon>
        <taxon>Octodontidae</taxon>
        <taxon>Octodon</taxon>
    </lineage>
</organism>
<dbReference type="InterPro" id="IPR037579">
    <property type="entry name" value="FIB_ANG-like"/>
</dbReference>
<dbReference type="PROSITE" id="PS51406">
    <property type="entry name" value="FIBRINOGEN_C_2"/>
    <property type="match status" value="1"/>
</dbReference>
<dbReference type="PANTHER" id="PTHR47221">
    <property type="entry name" value="FIBRINOGEN ALPHA CHAIN"/>
    <property type="match status" value="1"/>
</dbReference>
<evidence type="ECO:0000313" key="10">
    <source>
        <dbReference type="RefSeq" id="XP_023570716.1"/>
    </source>
</evidence>
<evidence type="ECO:0000256" key="1">
    <source>
        <dbReference type="ARBA" id="ARBA00004613"/>
    </source>
</evidence>
<proteinExistence type="predicted"/>
<name>A0A6P6EEJ2_OCTDE</name>
<dbReference type="Pfam" id="PF00147">
    <property type="entry name" value="Fibrinogen_C"/>
    <property type="match status" value="1"/>
</dbReference>
<evidence type="ECO:0000259" key="8">
    <source>
        <dbReference type="PROSITE" id="PS51406"/>
    </source>
</evidence>
<dbReference type="Gene3D" id="3.90.215.10">
    <property type="entry name" value="Gamma Fibrinogen, chain A, domain 1"/>
    <property type="match status" value="1"/>
</dbReference>
<keyword evidence="5" id="KW-0175">Coiled coil</keyword>
<dbReference type="CDD" id="cd00087">
    <property type="entry name" value="FReD"/>
    <property type="match status" value="1"/>
</dbReference>
<comment type="subcellular location">
    <subcellularLocation>
        <location evidence="1">Secreted</location>
    </subcellularLocation>
</comment>
<dbReference type="InterPro" id="IPR002181">
    <property type="entry name" value="Fibrinogen_a/b/g_C_dom"/>
</dbReference>
<dbReference type="PANTHER" id="PTHR47221:SF6">
    <property type="entry name" value="FIBRINOGEN ALPHA CHAIN"/>
    <property type="match status" value="1"/>
</dbReference>
<dbReference type="InterPro" id="IPR036056">
    <property type="entry name" value="Fibrinogen-like_C"/>
</dbReference>
<dbReference type="InterPro" id="IPR020837">
    <property type="entry name" value="Fibrinogen_CS"/>
</dbReference>
<protein>
    <submittedName>
        <fullName evidence="10">Angiopoietin-4-like</fullName>
    </submittedName>
</protein>
<gene>
    <name evidence="10" type="primary">LOC105742117</name>
</gene>
<dbReference type="GO" id="GO:0005576">
    <property type="term" value="C:extracellular region"/>
    <property type="evidence" value="ECO:0007669"/>
    <property type="project" value="UniProtKB-SubCell"/>
</dbReference>
<dbReference type="SMART" id="SM00186">
    <property type="entry name" value="FBG"/>
    <property type="match status" value="1"/>
</dbReference>
<dbReference type="RefSeq" id="XP_023570716.1">
    <property type="nucleotide sequence ID" value="XM_023714948.1"/>
</dbReference>
<dbReference type="GO" id="GO:0001525">
    <property type="term" value="P:angiogenesis"/>
    <property type="evidence" value="ECO:0007669"/>
    <property type="project" value="UniProtKB-KW"/>
</dbReference>
<evidence type="ECO:0000256" key="2">
    <source>
        <dbReference type="ARBA" id="ARBA00022525"/>
    </source>
</evidence>
<dbReference type="InParanoid" id="A0A6P6EEJ2"/>
<evidence type="ECO:0000256" key="7">
    <source>
        <dbReference type="ARBA" id="ARBA00023180"/>
    </source>
</evidence>
<dbReference type="PROSITE" id="PS00514">
    <property type="entry name" value="FIBRINOGEN_C_1"/>
    <property type="match status" value="1"/>
</dbReference>
<evidence type="ECO:0000256" key="3">
    <source>
        <dbReference type="ARBA" id="ARBA00022657"/>
    </source>
</evidence>
<keyword evidence="4" id="KW-0732">Signal</keyword>
<dbReference type="InterPro" id="IPR057439">
    <property type="entry name" value="ANG-1/2/4"/>
</dbReference>